<reference evidence="1 2" key="2">
    <citation type="journal article" date="2018" name="New Phytol.">
        <title>High intraspecific genome diversity in the model arbuscular mycorrhizal symbiont Rhizophagus irregularis.</title>
        <authorList>
            <person name="Chen E.C.H."/>
            <person name="Morin E."/>
            <person name="Beaudet D."/>
            <person name="Noel J."/>
            <person name="Yildirir G."/>
            <person name="Ndikumana S."/>
            <person name="Charron P."/>
            <person name="St-Onge C."/>
            <person name="Giorgi J."/>
            <person name="Kruger M."/>
            <person name="Marton T."/>
            <person name="Ropars J."/>
            <person name="Grigoriev I.V."/>
            <person name="Hainaut M."/>
            <person name="Henrissat B."/>
            <person name="Roux C."/>
            <person name="Martin F."/>
            <person name="Corradi N."/>
        </authorList>
    </citation>
    <scope>NUCLEOTIDE SEQUENCE [LARGE SCALE GENOMIC DNA]</scope>
    <source>
        <strain evidence="1 2">DAOM 197198</strain>
    </source>
</reference>
<protein>
    <submittedName>
        <fullName evidence="1">Uncharacterized protein</fullName>
    </submittedName>
</protein>
<evidence type="ECO:0000313" key="2">
    <source>
        <dbReference type="Proteomes" id="UP000018888"/>
    </source>
</evidence>
<accession>A0A2P4NZB4</accession>
<comment type="caution">
    <text evidence="1">The sequence shown here is derived from an EMBL/GenBank/DDBJ whole genome shotgun (WGS) entry which is preliminary data.</text>
</comment>
<proteinExistence type="predicted"/>
<organism evidence="1 2">
    <name type="scientific">Rhizophagus irregularis (strain DAOM 181602 / DAOM 197198 / MUCL 43194)</name>
    <name type="common">Arbuscular mycorrhizal fungus</name>
    <name type="synonym">Glomus intraradices</name>
    <dbReference type="NCBI Taxonomy" id="747089"/>
    <lineage>
        <taxon>Eukaryota</taxon>
        <taxon>Fungi</taxon>
        <taxon>Fungi incertae sedis</taxon>
        <taxon>Mucoromycota</taxon>
        <taxon>Glomeromycotina</taxon>
        <taxon>Glomeromycetes</taxon>
        <taxon>Glomerales</taxon>
        <taxon>Glomeraceae</taxon>
        <taxon>Rhizophagus</taxon>
    </lineage>
</organism>
<dbReference type="AlphaFoldDB" id="A0A2P4NZB4"/>
<name>A0A2P4NZB4_RHIID</name>
<reference evidence="1 2" key="1">
    <citation type="journal article" date="2013" name="Proc. Natl. Acad. Sci. U.S.A.">
        <title>Genome of an arbuscular mycorrhizal fungus provides insight into the oldest plant symbiosis.</title>
        <authorList>
            <person name="Tisserant E."/>
            <person name="Malbreil M."/>
            <person name="Kuo A."/>
            <person name="Kohler A."/>
            <person name="Symeonidi A."/>
            <person name="Balestrini R."/>
            <person name="Charron P."/>
            <person name="Duensing N."/>
            <person name="Frei Dit Frey N."/>
            <person name="Gianinazzi-Pearson V."/>
            <person name="Gilbert L.B."/>
            <person name="Handa Y."/>
            <person name="Herr J.R."/>
            <person name="Hijri M."/>
            <person name="Koul R."/>
            <person name="Kawaguchi M."/>
            <person name="Krajinski F."/>
            <person name="Lammers P.J."/>
            <person name="Masclaux F.G."/>
            <person name="Murat C."/>
            <person name="Morin E."/>
            <person name="Ndikumana S."/>
            <person name="Pagni M."/>
            <person name="Petitpierre D."/>
            <person name="Requena N."/>
            <person name="Rosikiewicz P."/>
            <person name="Riley R."/>
            <person name="Saito K."/>
            <person name="San Clemente H."/>
            <person name="Shapiro H."/>
            <person name="van Tuinen D."/>
            <person name="Becard G."/>
            <person name="Bonfante P."/>
            <person name="Paszkowski U."/>
            <person name="Shachar-Hill Y.Y."/>
            <person name="Tuskan G.A."/>
            <person name="Young P.W."/>
            <person name="Sanders I.R."/>
            <person name="Henrissat B."/>
            <person name="Rensing S.A."/>
            <person name="Grigoriev I.V."/>
            <person name="Corradi N."/>
            <person name="Roux C."/>
            <person name="Martin F."/>
        </authorList>
    </citation>
    <scope>NUCLEOTIDE SEQUENCE [LARGE SCALE GENOMIC DNA]</scope>
    <source>
        <strain evidence="1 2">DAOM 197198</strain>
    </source>
</reference>
<dbReference type="Proteomes" id="UP000018888">
    <property type="component" value="Unassembled WGS sequence"/>
</dbReference>
<sequence>MEKKILSGHVCCVKSRELLNCLSQVEHRKKLLGGGVWGKISASNFKLKNHFVLGFVPFGGCFEEFIAPFVTEMKTLENGITIDVQGTKSIVIAKISAVPMMTRCKEIAAEYRLCTQPPILDNLKRERHLQSPHDVYHAIAGKVLKFLRITIDALSSEGKLAFILS</sequence>
<keyword evidence="2" id="KW-1185">Reference proteome</keyword>
<dbReference type="EMBL" id="AUPC02000527">
    <property type="protein sequence ID" value="POG58485.1"/>
    <property type="molecule type" value="Genomic_DNA"/>
</dbReference>
<evidence type="ECO:0000313" key="1">
    <source>
        <dbReference type="EMBL" id="POG58485.1"/>
    </source>
</evidence>
<gene>
    <name evidence="1" type="ORF">GLOIN_2v1790327</name>
</gene>